<dbReference type="WBParaSite" id="ALUE_0002092301-mRNA-1">
    <property type="protein sequence ID" value="ALUE_0002092301-mRNA-1"/>
    <property type="gene ID" value="ALUE_0002092301"/>
</dbReference>
<evidence type="ECO:0000313" key="2">
    <source>
        <dbReference type="WBParaSite" id="ALUE_0002092301-mRNA-1"/>
    </source>
</evidence>
<sequence length="129" mass="14533">MKGFSFERHSQGYSLEEGLKAFTAEPAASIGGVSLGLAQLSEASKLYQGHRSFRLRMYREQYGSIPVFISKKRTPRQQKLSEFKGGDLNKYTARSYAIQNGNEIFGGKCTIADFFQDCVQSNRFHCQSD</sequence>
<evidence type="ECO:0000313" key="1">
    <source>
        <dbReference type="Proteomes" id="UP000036681"/>
    </source>
</evidence>
<organism evidence="1 2">
    <name type="scientific">Ascaris lumbricoides</name>
    <name type="common">Giant roundworm</name>
    <dbReference type="NCBI Taxonomy" id="6252"/>
    <lineage>
        <taxon>Eukaryota</taxon>
        <taxon>Metazoa</taxon>
        <taxon>Ecdysozoa</taxon>
        <taxon>Nematoda</taxon>
        <taxon>Chromadorea</taxon>
        <taxon>Rhabditida</taxon>
        <taxon>Spirurina</taxon>
        <taxon>Ascaridomorpha</taxon>
        <taxon>Ascaridoidea</taxon>
        <taxon>Ascarididae</taxon>
        <taxon>Ascaris</taxon>
    </lineage>
</organism>
<accession>A0A0M3IQ95</accession>
<proteinExistence type="predicted"/>
<keyword evidence="1" id="KW-1185">Reference proteome</keyword>
<name>A0A0M3IQ95_ASCLU</name>
<protein>
    <submittedName>
        <fullName evidence="2">Uncharacterized protein</fullName>
    </submittedName>
</protein>
<dbReference type="Proteomes" id="UP000036681">
    <property type="component" value="Unplaced"/>
</dbReference>
<reference evidence="2" key="1">
    <citation type="submission" date="2017-02" db="UniProtKB">
        <authorList>
            <consortium name="WormBaseParasite"/>
        </authorList>
    </citation>
    <scope>IDENTIFICATION</scope>
</reference>
<dbReference type="AlphaFoldDB" id="A0A0M3IQ95"/>